<dbReference type="Proteomes" id="UP000823913">
    <property type="component" value="Unassembled WGS sequence"/>
</dbReference>
<dbReference type="PANTHER" id="PTHR30005">
    <property type="entry name" value="EXOPOLYPHOSPHATASE"/>
    <property type="match status" value="1"/>
</dbReference>
<dbReference type="Gene3D" id="3.30.420.150">
    <property type="entry name" value="Exopolyphosphatase. Domain 2"/>
    <property type="match status" value="1"/>
</dbReference>
<evidence type="ECO:0000313" key="2">
    <source>
        <dbReference type="EMBL" id="HIR67152.1"/>
    </source>
</evidence>
<accession>A0A9D1E610</accession>
<reference evidence="2" key="2">
    <citation type="journal article" date="2021" name="PeerJ">
        <title>Extensive microbial diversity within the chicken gut microbiome revealed by metagenomics and culture.</title>
        <authorList>
            <person name="Gilroy R."/>
            <person name="Ravi A."/>
            <person name="Getino M."/>
            <person name="Pursley I."/>
            <person name="Horton D.L."/>
            <person name="Alikhan N.F."/>
            <person name="Baker D."/>
            <person name="Gharbi K."/>
            <person name="Hall N."/>
            <person name="Watson M."/>
            <person name="Adriaenssens E.M."/>
            <person name="Foster-Nyarko E."/>
            <person name="Jarju S."/>
            <person name="Secka A."/>
            <person name="Antonio M."/>
            <person name="Oren A."/>
            <person name="Chaudhuri R.R."/>
            <person name="La Ragione R."/>
            <person name="Hildebrand F."/>
            <person name="Pallen M.J."/>
        </authorList>
    </citation>
    <scope>NUCLEOTIDE SEQUENCE</scope>
    <source>
        <strain evidence="2">ChiW16-3235</strain>
    </source>
</reference>
<dbReference type="InterPro" id="IPR003695">
    <property type="entry name" value="Ppx_GppA_N"/>
</dbReference>
<dbReference type="InterPro" id="IPR043129">
    <property type="entry name" value="ATPase_NBD"/>
</dbReference>
<name>A0A9D1E610_9FIRM</name>
<organism evidence="2 3">
    <name type="scientific">Candidatus Coproplasma avicola</name>
    <dbReference type="NCBI Taxonomy" id="2840744"/>
    <lineage>
        <taxon>Bacteria</taxon>
        <taxon>Bacillati</taxon>
        <taxon>Bacillota</taxon>
        <taxon>Clostridia</taxon>
        <taxon>Eubacteriales</taxon>
        <taxon>Candidatus Coproplasma</taxon>
    </lineage>
</organism>
<dbReference type="SUPFAM" id="SSF53067">
    <property type="entry name" value="Actin-like ATPase domain"/>
    <property type="match status" value="2"/>
</dbReference>
<sequence>MKIAAIDIGSNSVRLMMWADGKTLYKTLNTTRLGEGLVSTGSMTQSAIARTAVAVRDFAARAKEEGAERVFAFATAAVRSASNRADFLKAVREEAGIEVDVISGEEEARIGILGALGCGDGGIIDVGGASTEITLQRSGARLYSHSANVGTVRLYDACGRDKAALSRYISGAIAEYGSVPARGLTMYAIGGTATTMAAVALGLEKYDPSKTDGAQITLEQAGRMADMLLSLSVEEVKKVKGMEPRRADVIGGGCLLMCSIMSMLGADKIVVSEKDNLEGYVLSRLKNI</sequence>
<dbReference type="EMBL" id="DVHK01000080">
    <property type="protein sequence ID" value="HIR67152.1"/>
    <property type="molecule type" value="Genomic_DNA"/>
</dbReference>
<gene>
    <name evidence="2" type="ORF">IAB94_03770</name>
</gene>
<dbReference type="AlphaFoldDB" id="A0A9D1E610"/>
<dbReference type="GO" id="GO:0016462">
    <property type="term" value="F:pyrophosphatase activity"/>
    <property type="evidence" value="ECO:0007669"/>
    <property type="project" value="TreeGrafter"/>
</dbReference>
<proteinExistence type="predicted"/>
<evidence type="ECO:0000259" key="1">
    <source>
        <dbReference type="Pfam" id="PF02541"/>
    </source>
</evidence>
<feature type="domain" description="Ppx/GppA phosphatase N-terminal" evidence="1">
    <location>
        <begin position="23"/>
        <end position="286"/>
    </location>
</feature>
<dbReference type="Gene3D" id="3.30.420.40">
    <property type="match status" value="1"/>
</dbReference>
<dbReference type="InterPro" id="IPR050273">
    <property type="entry name" value="GppA/Ppx_hydrolase"/>
</dbReference>
<dbReference type="CDD" id="cd24054">
    <property type="entry name" value="ASKHA_NBD_AaPPX-GppA_MtPPX2-like"/>
    <property type="match status" value="1"/>
</dbReference>
<comment type="caution">
    <text evidence="2">The sequence shown here is derived from an EMBL/GenBank/DDBJ whole genome shotgun (WGS) entry which is preliminary data.</text>
</comment>
<evidence type="ECO:0000313" key="3">
    <source>
        <dbReference type="Proteomes" id="UP000823913"/>
    </source>
</evidence>
<protein>
    <recommendedName>
        <fullName evidence="1">Ppx/GppA phosphatase N-terminal domain-containing protein</fullName>
    </recommendedName>
</protein>
<dbReference type="Pfam" id="PF02541">
    <property type="entry name" value="Ppx-GppA"/>
    <property type="match status" value="1"/>
</dbReference>
<reference evidence="2" key="1">
    <citation type="submission" date="2020-10" db="EMBL/GenBank/DDBJ databases">
        <authorList>
            <person name="Gilroy R."/>
        </authorList>
    </citation>
    <scope>NUCLEOTIDE SEQUENCE</scope>
    <source>
        <strain evidence="2">ChiW16-3235</strain>
    </source>
</reference>
<dbReference type="PANTHER" id="PTHR30005:SF13">
    <property type="entry name" value="EXOPOLYPHOSPHATASE 2"/>
    <property type="match status" value="1"/>
</dbReference>